<dbReference type="AlphaFoldDB" id="A0A4S2DLE1"/>
<dbReference type="Proteomes" id="UP000306888">
    <property type="component" value="Unassembled WGS sequence"/>
</dbReference>
<dbReference type="Gene3D" id="1.20.120.160">
    <property type="entry name" value="HPT domain"/>
    <property type="match status" value="1"/>
</dbReference>
<proteinExistence type="predicted"/>
<comment type="caution">
    <text evidence="2">The sequence shown here is derived from an EMBL/GenBank/DDBJ whole genome shotgun (WGS) entry which is preliminary data.</text>
</comment>
<protein>
    <submittedName>
        <fullName evidence="2">Hpt domain-containing protein</fullName>
    </submittedName>
</protein>
<dbReference type="Pfam" id="PF01627">
    <property type="entry name" value="Hpt"/>
    <property type="match status" value="1"/>
</dbReference>
<keyword evidence="3" id="KW-1185">Reference proteome</keyword>
<dbReference type="InterPro" id="IPR008207">
    <property type="entry name" value="Sig_transdc_His_kin_Hpt_dom"/>
</dbReference>
<sequence>MQERFLLELKEIGVDIDGAISRLCNNIDLYKKLLNKFLEDKNFEMLIDSLENSDYKNIEIYAHTLKGLSGNLGFVELSKTCAEMVESIRKEELDSLSNIEEKIKSQYMELTTLIRMF</sequence>
<organism evidence="2 3">
    <name type="scientific">Clostridium sartagoforme</name>
    <dbReference type="NCBI Taxonomy" id="84031"/>
    <lineage>
        <taxon>Bacteria</taxon>
        <taxon>Bacillati</taxon>
        <taxon>Bacillota</taxon>
        <taxon>Clostridia</taxon>
        <taxon>Eubacteriales</taxon>
        <taxon>Clostridiaceae</taxon>
        <taxon>Clostridium</taxon>
    </lineage>
</organism>
<name>A0A4S2DLE1_9CLOT</name>
<evidence type="ECO:0000313" key="2">
    <source>
        <dbReference type="EMBL" id="TGY41814.1"/>
    </source>
</evidence>
<reference evidence="2 3" key="1">
    <citation type="submission" date="2019-04" db="EMBL/GenBank/DDBJ databases">
        <title>Microbes associate with the intestines of laboratory mice.</title>
        <authorList>
            <person name="Navarre W."/>
            <person name="Wong E."/>
            <person name="Huang K."/>
            <person name="Tropini C."/>
            <person name="Ng K."/>
            <person name="Yu B."/>
        </authorList>
    </citation>
    <scope>NUCLEOTIDE SEQUENCE [LARGE SCALE GENOMIC DNA]</scope>
    <source>
        <strain evidence="2 3">NM50_B9-20</strain>
    </source>
</reference>
<dbReference type="EMBL" id="SRYR01000005">
    <property type="protein sequence ID" value="TGY41814.1"/>
    <property type="molecule type" value="Genomic_DNA"/>
</dbReference>
<feature type="domain" description="HPt" evidence="1">
    <location>
        <begin position="42"/>
        <end position="101"/>
    </location>
</feature>
<gene>
    <name evidence="2" type="ORF">E5347_10875</name>
</gene>
<dbReference type="GO" id="GO:0000160">
    <property type="term" value="P:phosphorelay signal transduction system"/>
    <property type="evidence" value="ECO:0007669"/>
    <property type="project" value="InterPro"/>
</dbReference>
<evidence type="ECO:0000259" key="1">
    <source>
        <dbReference type="Pfam" id="PF01627"/>
    </source>
</evidence>
<dbReference type="SUPFAM" id="SSF47226">
    <property type="entry name" value="Histidine-containing phosphotransfer domain, HPT domain"/>
    <property type="match status" value="1"/>
</dbReference>
<evidence type="ECO:0000313" key="3">
    <source>
        <dbReference type="Proteomes" id="UP000306888"/>
    </source>
</evidence>
<dbReference type="RefSeq" id="WP_136007257.1">
    <property type="nucleotide sequence ID" value="NZ_SRYR01000005.1"/>
</dbReference>
<accession>A0A4S2DLE1</accession>
<dbReference type="InterPro" id="IPR036641">
    <property type="entry name" value="HPT_dom_sf"/>
</dbReference>
<dbReference type="OrthoDB" id="1669200at2"/>